<keyword evidence="1" id="KW-0472">Membrane</keyword>
<name>A0A4Q7ZFQ7_9ACTN</name>
<protein>
    <submittedName>
        <fullName evidence="2">Uncharacterized protein</fullName>
    </submittedName>
</protein>
<dbReference type="EMBL" id="SHKY01000001">
    <property type="protein sequence ID" value="RZU49558.1"/>
    <property type="molecule type" value="Genomic_DNA"/>
</dbReference>
<gene>
    <name evidence="2" type="ORF">EV385_1311</name>
</gene>
<keyword evidence="3" id="KW-1185">Reference proteome</keyword>
<accession>A0A4Q7ZFQ7</accession>
<reference evidence="2 3" key="1">
    <citation type="submission" date="2019-02" db="EMBL/GenBank/DDBJ databases">
        <title>Sequencing the genomes of 1000 actinobacteria strains.</title>
        <authorList>
            <person name="Klenk H.-P."/>
        </authorList>
    </citation>
    <scope>NUCLEOTIDE SEQUENCE [LARGE SCALE GENOMIC DNA]</scope>
    <source>
        <strain evidence="2 3">DSM 45162</strain>
    </source>
</reference>
<proteinExistence type="predicted"/>
<evidence type="ECO:0000256" key="1">
    <source>
        <dbReference type="SAM" id="Phobius"/>
    </source>
</evidence>
<comment type="caution">
    <text evidence="2">The sequence shown here is derived from an EMBL/GenBank/DDBJ whole genome shotgun (WGS) entry which is preliminary data.</text>
</comment>
<evidence type="ECO:0000313" key="2">
    <source>
        <dbReference type="EMBL" id="RZU49558.1"/>
    </source>
</evidence>
<keyword evidence="1" id="KW-1133">Transmembrane helix</keyword>
<feature type="transmembrane region" description="Helical" evidence="1">
    <location>
        <begin position="100"/>
        <end position="122"/>
    </location>
</feature>
<sequence length="128" mass="14786">MLLPSRFSWILECKAVTRYETPTPSRVRFIPEEGAMVTTNQRHMIRTQVRLVDPEGTSRVTACRDVSPARRRRRHAQCRTRPVRRIVRVAIASRSAAPRWLVYMQVVLGVGASLVTIARTLIELFHRH</sequence>
<evidence type="ECO:0000313" key="3">
    <source>
        <dbReference type="Proteomes" id="UP000292564"/>
    </source>
</evidence>
<dbReference type="AlphaFoldDB" id="A0A4Q7ZFQ7"/>
<keyword evidence="1" id="KW-0812">Transmembrane</keyword>
<dbReference type="Proteomes" id="UP000292564">
    <property type="component" value="Unassembled WGS sequence"/>
</dbReference>
<organism evidence="2 3">
    <name type="scientific">Krasilnikovia cinnamomea</name>
    <dbReference type="NCBI Taxonomy" id="349313"/>
    <lineage>
        <taxon>Bacteria</taxon>
        <taxon>Bacillati</taxon>
        <taxon>Actinomycetota</taxon>
        <taxon>Actinomycetes</taxon>
        <taxon>Micromonosporales</taxon>
        <taxon>Micromonosporaceae</taxon>
        <taxon>Krasilnikovia</taxon>
    </lineage>
</organism>